<dbReference type="GO" id="GO:0006334">
    <property type="term" value="P:nucleosome assembly"/>
    <property type="evidence" value="ECO:0007669"/>
    <property type="project" value="InterPro"/>
</dbReference>
<accession>A0A8C5S5I4</accession>
<dbReference type="Gene3D" id="1.10.10.10">
    <property type="entry name" value="Winged helix-like DNA-binding domain superfamily/Winged helix DNA-binding domain"/>
    <property type="match status" value="1"/>
</dbReference>
<reference evidence="3" key="1">
    <citation type="submission" date="2025-08" db="UniProtKB">
        <authorList>
            <consortium name="Ensembl"/>
        </authorList>
    </citation>
    <scope>IDENTIFICATION</scope>
</reference>
<feature type="domain" description="H15" evidence="2">
    <location>
        <begin position="77"/>
        <end position="127"/>
    </location>
</feature>
<feature type="region of interest" description="Disordered" evidence="1">
    <location>
        <begin position="130"/>
        <end position="155"/>
    </location>
</feature>
<dbReference type="InterPro" id="IPR005818">
    <property type="entry name" value="Histone_H1/H5_H15"/>
</dbReference>
<keyword evidence="4" id="KW-1185">Reference proteome</keyword>
<dbReference type="GO" id="GO:0003677">
    <property type="term" value="F:DNA binding"/>
    <property type="evidence" value="ECO:0007669"/>
    <property type="project" value="InterPro"/>
</dbReference>
<protein>
    <recommendedName>
        <fullName evidence="2">H15 domain-containing protein</fullName>
    </recommendedName>
</protein>
<dbReference type="Pfam" id="PF00538">
    <property type="entry name" value="Linker_histone"/>
    <property type="match status" value="1"/>
</dbReference>
<dbReference type="GeneTree" id="ENSGT00960000187848"/>
<evidence type="ECO:0000313" key="3">
    <source>
        <dbReference type="Ensembl" id="ENSLLTP00000012899.1"/>
    </source>
</evidence>
<dbReference type="Proteomes" id="UP000694406">
    <property type="component" value="Unplaced"/>
</dbReference>
<dbReference type="CDD" id="cd00073">
    <property type="entry name" value="H15"/>
    <property type="match status" value="1"/>
</dbReference>
<reference evidence="3" key="2">
    <citation type="submission" date="2025-09" db="UniProtKB">
        <authorList>
            <consortium name="Ensembl"/>
        </authorList>
    </citation>
    <scope>IDENTIFICATION</scope>
</reference>
<evidence type="ECO:0000259" key="2">
    <source>
        <dbReference type="Pfam" id="PF00538"/>
    </source>
</evidence>
<evidence type="ECO:0000313" key="4">
    <source>
        <dbReference type="Proteomes" id="UP000694406"/>
    </source>
</evidence>
<dbReference type="Ensembl" id="ENSLLTT00000013399.1">
    <property type="protein sequence ID" value="ENSLLTP00000012899.1"/>
    <property type="gene ID" value="ENSLLTG00000009863.1"/>
</dbReference>
<dbReference type="SUPFAM" id="SSF46785">
    <property type="entry name" value="Winged helix' DNA-binding domain"/>
    <property type="match status" value="1"/>
</dbReference>
<sequence length="179" mass="20168">MARLKIWKVDAVLKQGCHLAVFPAKFKKSGHIEICLAVKKIMSLAKYIWPEIWLYESCLAVKSKFWLNTGFQYNIFSLAVLKNSLVASGYDVEKNNSRLQLVLRSLVTKGTLLQIKGMGAFGSFKLNKKRADPKDKATHKQQLAGAKKAKRAAGTLGRRKLSKCLLQWQPRNQKAPLNP</sequence>
<proteinExistence type="predicted"/>
<evidence type="ECO:0000256" key="1">
    <source>
        <dbReference type="SAM" id="MobiDB-lite"/>
    </source>
</evidence>
<dbReference type="InterPro" id="IPR036390">
    <property type="entry name" value="WH_DNA-bd_sf"/>
</dbReference>
<organism evidence="3 4">
    <name type="scientific">Laticauda laticaudata</name>
    <name type="common">Blue-ringed sea krait</name>
    <name type="synonym">Blue-lipped sea krait</name>
    <dbReference type="NCBI Taxonomy" id="8630"/>
    <lineage>
        <taxon>Eukaryota</taxon>
        <taxon>Metazoa</taxon>
        <taxon>Chordata</taxon>
        <taxon>Craniata</taxon>
        <taxon>Vertebrata</taxon>
        <taxon>Euteleostomi</taxon>
        <taxon>Lepidosauria</taxon>
        <taxon>Squamata</taxon>
        <taxon>Bifurcata</taxon>
        <taxon>Unidentata</taxon>
        <taxon>Episquamata</taxon>
        <taxon>Toxicofera</taxon>
        <taxon>Serpentes</taxon>
        <taxon>Colubroidea</taxon>
        <taxon>Elapidae</taxon>
        <taxon>Laticaudinae</taxon>
        <taxon>Laticauda</taxon>
    </lineage>
</organism>
<dbReference type="AlphaFoldDB" id="A0A8C5S5I4"/>
<dbReference type="InterPro" id="IPR036388">
    <property type="entry name" value="WH-like_DNA-bd_sf"/>
</dbReference>
<dbReference type="GO" id="GO:0000786">
    <property type="term" value="C:nucleosome"/>
    <property type="evidence" value="ECO:0007669"/>
    <property type="project" value="InterPro"/>
</dbReference>
<name>A0A8C5S5I4_LATLA</name>